<keyword evidence="1" id="KW-0472">Membrane</keyword>
<evidence type="ECO:0000313" key="2">
    <source>
        <dbReference type="EMBL" id="MFC6386015.1"/>
    </source>
</evidence>
<keyword evidence="1" id="KW-1133">Transmembrane helix</keyword>
<feature type="transmembrane region" description="Helical" evidence="1">
    <location>
        <begin position="6"/>
        <end position="29"/>
    </location>
</feature>
<keyword evidence="3" id="KW-1185">Reference proteome</keyword>
<evidence type="ECO:0000256" key="1">
    <source>
        <dbReference type="SAM" id="Phobius"/>
    </source>
</evidence>
<dbReference type="EMBL" id="JBHSTQ010000004">
    <property type="protein sequence ID" value="MFC6386015.1"/>
    <property type="molecule type" value="Genomic_DNA"/>
</dbReference>
<dbReference type="RefSeq" id="WP_253053164.1">
    <property type="nucleotide sequence ID" value="NZ_JAMXWN010000003.1"/>
</dbReference>
<dbReference type="InterPro" id="IPR011989">
    <property type="entry name" value="ARM-like"/>
</dbReference>
<accession>A0ABW1WFZ5</accession>
<dbReference type="InterPro" id="IPR016024">
    <property type="entry name" value="ARM-type_fold"/>
</dbReference>
<reference evidence="3" key="1">
    <citation type="journal article" date="2019" name="Int. J. Syst. Evol. Microbiol.">
        <title>The Global Catalogue of Microorganisms (GCM) 10K type strain sequencing project: providing services to taxonomists for standard genome sequencing and annotation.</title>
        <authorList>
            <consortium name="The Broad Institute Genomics Platform"/>
            <consortium name="The Broad Institute Genome Sequencing Center for Infectious Disease"/>
            <person name="Wu L."/>
            <person name="Ma J."/>
        </authorList>
    </citation>
    <scope>NUCLEOTIDE SEQUENCE [LARGE SCALE GENOMIC DNA]</scope>
    <source>
        <strain evidence="3">CCUG 42001</strain>
    </source>
</reference>
<proteinExistence type="predicted"/>
<evidence type="ECO:0000313" key="3">
    <source>
        <dbReference type="Proteomes" id="UP001596267"/>
    </source>
</evidence>
<gene>
    <name evidence="2" type="ORF">ACFP7A_05330</name>
</gene>
<protein>
    <submittedName>
        <fullName evidence="2">HEAT repeat domain-containing protein</fullName>
    </submittedName>
</protein>
<organism evidence="2 3">
    <name type="scientific">Sporolactobacillus kofuensis</name>
    <dbReference type="NCBI Taxonomy" id="269672"/>
    <lineage>
        <taxon>Bacteria</taxon>
        <taxon>Bacillati</taxon>
        <taxon>Bacillota</taxon>
        <taxon>Bacilli</taxon>
        <taxon>Bacillales</taxon>
        <taxon>Sporolactobacillaceae</taxon>
        <taxon>Sporolactobacillus</taxon>
    </lineage>
</organism>
<name>A0ABW1WFZ5_9BACL</name>
<sequence>MFPLSIKIVVWSVITLFIILSVLFIILVVHKIYENNSQASVEQLKRKIQPLIFQNLFWNQEHSLEMYSKKRPFGDSILELVKEINNQFDLNSLNFIQSKTFEEYIVPVIKKRLGVHSWSERMNTLYLLESLGPAASWINLWQVYYRKHISRQEQYIILRINAQANDLRVISQLMTKPPYHSVYFYKQVISKMDGRLFKHLVDQFDECTQELRISILSVIGEKRELHYLPFVENHLSDQSMDIRIHALKTIRDFSYISKNEKLLPFANSDYWIEQMIFCQIAKGLKTPEYLPALKNLLTSRNWWVRHYSGEAIAHTPGGMDVLRKIAFGSKDKFAQDMADQWIQRAELNL</sequence>
<dbReference type="Proteomes" id="UP001596267">
    <property type="component" value="Unassembled WGS sequence"/>
</dbReference>
<comment type="caution">
    <text evidence="2">The sequence shown here is derived from an EMBL/GenBank/DDBJ whole genome shotgun (WGS) entry which is preliminary data.</text>
</comment>
<dbReference type="Gene3D" id="1.25.10.10">
    <property type="entry name" value="Leucine-rich Repeat Variant"/>
    <property type="match status" value="1"/>
</dbReference>
<dbReference type="SUPFAM" id="SSF48371">
    <property type="entry name" value="ARM repeat"/>
    <property type="match status" value="1"/>
</dbReference>
<keyword evidence="1" id="KW-0812">Transmembrane</keyword>